<protein>
    <recommendedName>
        <fullName evidence="4 13">Tetraacyldisaccharide 4'-kinase</fullName>
        <ecNumber evidence="3 13">2.7.1.130</ecNumber>
    </recommendedName>
    <alternativeName>
        <fullName evidence="12 13">Lipid A 4'-kinase</fullName>
    </alternativeName>
</protein>
<keyword evidence="8 13" id="KW-0547">Nucleotide-binding</keyword>
<dbReference type="EMBL" id="JBHTLI010000003">
    <property type="protein sequence ID" value="MFD1096697.1"/>
    <property type="molecule type" value="Genomic_DNA"/>
</dbReference>
<dbReference type="Proteomes" id="UP001597131">
    <property type="component" value="Unassembled WGS sequence"/>
</dbReference>
<dbReference type="HAMAP" id="MF_00409">
    <property type="entry name" value="LpxK"/>
    <property type="match status" value="1"/>
</dbReference>
<accession>A0ABW3NV29</accession>
<dbReference type="EC" id="2.7.1.130" evidence="3 13"/>
<name>A0ABW3NV29_9FLAO</name>
<evidence type="ECO:0000256" key="1">
    <source>
        <dbReference type="ARBA" id="ARBA00002274"/>
    </source>
</evidence>
<evidence type="ECO:0000256" key="7">
    <source>
        <dbReference type="ARBA" id="ARBA00022679"/>
    </source>
</evidence>
<comment type="catalytic activity">
    <reaction evidence="13">
        <text>a lipid A disaccharide + ATP = a lipid IVA + ADP + H(+)</text>
        <dbReference type="Rhea" id="RHEA:67840"/>
        <dbReference type="ChEBI" id="CHEBI:15378"/>
        <dbReference type="ChEBI" id="CHEBI:30616"/>
        <dbReference type="ChEBI" id="CHEBI:176343"/>
        <dbReference type="ChEBI" id="CHEBI:176425"/>
        <dbReference type="ChEBI" id="CHEBI:456216"/>
        <dbReference type="EC" id="2.7.1.130"/>
    </reaction>
</comment>
<keyword evidence="5 13" id="KW-0444">Lipid biosynthesis</keyword>
<dbReference type="NCBIfam" id="TIGR00682">
    <property type="entry name" value="lpxK"/>
    <property type="match status" value="1"/>
</dbReference>
<comment type="function">
    <text evidence="1 13">Transfers the gamma-phosphate of ATP to the 4'-position of a tetraacyldisaccharide 1-phosphate intermediate (termed DS-1-P) to form tetraacyldisaccharide 1,4'-bis-phosphate (lipid IVA).</text>
</comment>
<organism evidence="14 15">
    <name type="scientific">Salegentibacter chungangensis</name>
    <dbReference type="NCBI Taxonomy" id="1335724"/>
    <lineage>
        <taxon>Bacteria</taxon>
        <taxon>Pseudomonadati</taxon>
        <taxon>Bacteroidota</taxon>
        <taxon>Flavobacteriia</taxon>
        <taxon>Flavobacteriales</taxon>
        <taxon>Flavobacteriaceae</taxon>
        <taxon>Salegentibacter</taxon>
    </lineage>
</organism>
<proteinExistence type="inferred from homology"/>
<evidence type="ECO:0000256" key="8">
    <source>
        <dbReference type="ARBA" id="ARBA00022741"/>
    </source>
</evidence>
<evidence type="ECO:0000256" key="13">
    <source>
        <dbReference type="HAMAP-Rule" id="MF_00409"/>
    </source>
</evidence>
<evidence type="ECO:0000256" key="12">
    <source>
        <dbReference type="ARBA" id="ARBA00029757"/>
    </source>
</evidence>
<evidence type="ECO:0000313" key="15">
    <source>
        <dbReference type="Proteomes" id="UP001597131"/>
    </source>
</evidence>
<comment type="caution">
    <text evidence="14">The sequence shown here is derived from an EMBL/GenBank/DDBJ whole genome shotgun (WGS) entry which is preliminary data.</text>
</comment>
<keyword evidence="9 13" id="KW-0418">Kinase</keyword>
<keyword evidence="6 13" id="KW-0441">Lipid A biosynthesis</keyword>
<comment type="pathway">
    <text evidence="2 13">Glycolipid biosynthesis; lipid IV(A) biosynthesis; lipid IV(A) from (3R)-3-hydroxytetradecanoyl-[acyl-carrier-protein] and UDP-N-acetyl-alpha-D-glucosamine: step 6/6.</text>
</comment>
<evidence type="ECO:0000256" key="4">
    <source>
        <dbReference type="ARBA" id="ARBA00016436"/>
    </source>
</evidence>
<dbReference type="RefSeq" id="WP_380746574.1">
    <property type="nucleotide sequence ID" value="NZ_JBHTLI010000003.1"/>
</dbReference>
<evidence type="ECO:0000256" key="3">
    <source>
        <dbReference type="ARBA" id="ARBA00012071"/>
    </source>
</evidence>
<dbReference type="Pfam" id="PF02606">
    <property type="entry name" value="LpxK"/>
    <property type="match status" value="1"/>
</dbReference>
<dbReference type="InterPro" id="IPR027417">
    <property type="entry name" value="P-loop_NTPase"/>
</dbReference>
<evidence type="ECO:0000256" key="11">
    <source>
        <dbReference type="ARBA" id="ARBA00023098"/>
    </source>
</evidence>
<keyword evidence="7 13" id="KW-0808">Transferase</keyword>
<evidence type="ECO:0000256" key="5">
    <source>
        <dbReference type="ARBA" id="ARBA00022516"/>
    </source>
</evidence>
<dbReference type="PANTHER" id="PTHR42724:SF1">
    <property type="entry name" value="TETRAACYLDISACCHARIDE 4'-KINASE, MITOCHONDRIAL-RELATED"/>
    <property type="match status" value="1"/>
</dbReference>
<keyword evidence="15" id="KW-1185">Reference proteome</keyword>
<comment type="similarity">
    <text evidence="13">Belongs to the LpxK family.</text>
</comment>
<evidence type="ECO:0000256" key="9">
    <source>
        <dbReference type="ARBA" id="ARBA00022777"/>
    </source>
</evidence>
<dbReference type="InterPro" id="IPR003758">
    <property type="entry name" value="LpxK"/>
</dbReference>
<keyword evidence="10 13" id="KW-0067">ATP-binding</keyword>
<evidence type="ECO:0000256" key="2">
    <source>
        <dbReference type="ARBA" id="ARBA00004870"/>
    </source>
</evidence>
<sequence>MKSLRKLLFPFALLYGAVTWIRNQFYNSGILSSRSYDLPVICVGNLNTGGTGKSPMIEYLLKLVSPKYRTAALSRGYKRSTRGFKLLRGNESAAEAGDEPLQFKRNFGNALVAVDADRRNGIAELLKQEPEVILLDDAFQHRKVKAGLNILLTSYGDLYTEDFMLPAGNLREPTVGAERADIIVVTKCPLKLTSEEQERIWHKLRLRNYQKLFFTGISYDENPRNADGEADWEELSTEGFCLVTGIANPKPLLEHLKGKDFNYTHRKFPDHHNFTERELNELKEENLILTTEKDYVRLKDELPPDKLFYLPIKVTFIKGKEEFDKNILDYIKEKEV</sequence>
<dbReference type="PANTHER" id="PTHR42724">
    <property type="entry name" value="TETRAACYLDISACCHARIDE 4'-KINASE"/>
    <property type="match status" value="1"/>
</dbReference>
<evidence type="ECO:0000256" key="10">
    <source>
        <dbReference type="ARBA" id="ARBA00022840"/>
    </source>
</evidence>
<reference evidence="15" key="1">
    <citation type="journal article" date="2019" name="Int. J. Syst. Evol. Microbiol.">
        <title>The Global Catalogue of Microorganisms (GCM) 10K type strain sequencing project: providing services to taxonomists for standard genome sequencing and annotation.</title>
        <authorList>
            <consortium name="The Broad Institute Genomics Platform"/>
            <consortium name="The Broad Institute Genome Sequencing Center for Infectious Disease"/>
            <person name="Wu L."/>
            <person name="Ma J."/>
        </authorList>
    </citation>
    <scope>NUCLEOTIDE SEQUENCE [LARGE SCALE GENOMIC DNA]</scope>
    <source>
        <strain evidence="15">CCUG 64793</strain>
    </source>
</reference>
<keyword evidence="11 13" id="KW-0443">Lipid metabolism</keyword>
<comment type="caution">
    <text evidence="13">Lacks conserved residue(s) required for the propagation of feature annotation.</text>
</comment>
<dbReference type="GO" id="GO:0009029">
    <property type="term" value="F:lipid-A 4'-kinase activity"/>
    <property type="evidence" value="ECO:0007669"/>
    <property type="project" value="UniProtKB-EC"/>
</dbReference>
<evidence type="ECO:0000313" key="14">
    <source>
        <dbReference type="EMBL" id="MFD1096697.1"/>
    </source>
</evidence>
<evidence type="ECO:0000256" key="6">
    <source>
        <dbReference type="ARBA" id="ARBA00022556"/>
    </source>
</evidence>
<dbReference type="SUPFAM" id="SSF52540">
    <property type="entry name" value="P-loop containing nucleoside triphosphate hydrolases"/>
    <property type="match status" value="1"/>
</dbReference>
<gene>
    <name evidence="13 14" type="primary">lpxK</name>
    <name evidence="14" type="ORF">ACFQ3Q_13120</name>
</gene>